<accession>A0A8S4R0R5</accession>
<sequence length="196" mass="20577">MTLTWGASVQRLSVNFNGQRQLSSRARTDRAKALSEQIVRILTTFIPCKGKECDAPPLQVSVPIPSSGHGINLCLPASARSVPAQTSSTSSGLWSMFAPVRPPAPATITTHPQGKEWAAAPPLHVSVPLPSIGQVLNLCLPNSARSPARSPANASSGLAGQWSVFSPVKAPAPATITAHPQVSNNPHLVNSLKHCH</sequence>
<name>A0A8S4R0R5_9NEOP</name>
<dbReference type="Proteomes" id="UP000838756">
    <property type="component" value="Unassembled WGS sequence"/>
</dbReference>
<evidence type="ECO:0000313" key="1">
    <source>
        <dbReference type="EMBL" id="CAH2227399.1"/>
    </source>
</evidence>
<proteinExistence type="predicted"/>
<dbReference type="AlphaFoldDB" id="A0A8S4R0R5"/>
<evidence type="ECO:0000313" key="2">
    <source>
        <dbReference type="Proteomes" id="UP000838756"/>
    </source>
</evidence>
<comment type="caution">
    <text evidence="1">The sequence shown here is derived from an EMBL/GenBank/DDBJ whole genome shotgun (WGS) entry which is preliminary data.</text>
</comment>
<keyword evidence="2" id="KW-1185">Reference proteome</keyword>
<dbReference type="EMBL" id="CAKXAJ010023054">
    <property type="protein sequence ID" value="CAH2227399.1"/>
    <property type="molecule type" value="Genomic_DNA"/>
</dbReference>
<organism evidence="1 2">
    <name type="scientific">Pararge aegeria aegeria</name>
    <dbReference type="NCBI Taxonomy" id="348720"/>
    <lineage>
        <taxon>Eukaryota</taxon>
        <taxon>Metazoa</taxon>
        <taxon>Ecdysozoa</taxon>
        <taxon>Arthropoda</taxon>
        <taxon>Hexapoda</taxon>
        <taxon>Insecta</taxon>
        <taxon>Pterygota</taxon>
        <taxon>Neoptera</taxon>
        <taxon>Endopterygota</taxon>
        <taxon>Lepidoptera</taxon>
        <taxon>Glossata</taxon>
        <taxon>Ditrysia</taxon>
        <taxon>Papilionoidea</taxon>
        <taxon>Nymphalidae</taxon>
        <taxon>Satyrinae</taxon>
        <taxon>Satyrini</taxon>
        <taxon>Parargina</taxon>
        <taxon>Pararge</taxon>
    </lineage>
</organism>
<protein>
    <submittedName>
        <fullName evidence="1">Jg21419 protein</fullName>
    </submittedName>
</protein>
<gene>
    <name evidence="1" type="primary">jg21419</name>
    <name evidence="1" type="ORF">PAEG_LOCUS7915</name>
</gene>
<reference evidence="1" key="1">
    <citation type="submission" date="2022-03" db="EMBL/GenBank/DDBJ databases">
        <authorList>
            <person name="Lindestad O."/>
        </authorList>
    </citation>
    <scope>NUCLEOTIDE SEQUENCE</scope>
</reference>